<sequence>MLSRGRGLCRDYPPVLRLDDARERKRGCSQGSEEYSAWSHIRLHVEILSVGAGKSVRRLNCGRVETSGLKESPFYHNPPRPCAGSVPRLEHAARIARSFRRAI</sequence>
<dbReference type="KEGG" id="tni:TVNIR_2949"/>
<dbReference type="Proteomes" id="UP000010809">
    <property type="component" value="Chromosome"/>
</dbReference>
<proteinExistence type="predicted"/>
<dbReference type="EMBL" id="CP003989">
    <property type="protein sequence ID" value="AGA34586.1"/>
    <property type="molecule type" value="Genomic_DNA"/>
</dbReference>
<evidence type="ECO:0000313" key="1">
    <source>
        <dbReference type="EMBL" id="AGA34586.1"/>
    </source>
</evidence>
<protein>
    <submittedName>
        <fullName evidence="1">Uncharacterized protein</fullName>
    </submittedName>
</protein>
<evidence type="ECO:0000313" key="2">
    <source>
        <dbReference type="Proteomes" id="UP000010809"/>
    </source>
</evidence>
<dbReference type="PATRIC" id="fig|1255043.3.peg.2975"/>
<dbReference type="HOGENOM" id="CLU_2262539_0_0_6"/>
<dbReference type="AlphaFoldDB" id="L0E1S8"/>
<organism evidence="1 2">
    <name type="scientific">Thioalkalivibrio nitratireducens (strain DSM 14787 / UNIQEM 213 / ALEN2)</name>
    <dbReference type="NCBI Taxonomy" id="1255043"/>
    <lineage>
        <taxon>Bacteria</taxon>
        <taxon>Pseudomonadati</taxon>
        <taxon>Pseudomonadota</taxon>
        <taxon>Gammaproteobacteria</taxon>
        <taxon>Chromatiales</taxon>
        <taxon>Ectothiorhodospiraceae</taxon>
        <taxon>Thioalkalivibrio</taxon>
    </lineage>
</organism>
<keyword evidence="2" id="KW-1185">Reference proteome</keyword>
<gene>
    <name evidence="1" type="ordered locus">TVNIR_2949</name>
</gene>
<name>L0E1S8_THIND</name>
<dbReference type="STRING" id="1255043.TVNIR_2949"/>
<accession>L0E1S8</accession>
<reference evidence="1" key="1">
    <citation type="submission" date="2015-12" db="EMBL/GenBank/DDBJ databases">
        <authorList>
            <person name="Tikhonova T.V."/>
            <person name="Pavlov A.R."/>
            <person name="Beletsky A.V."/>
            <person name="Mardanov A.V."/>
            <person name="Sorokin D.Y."/>
            <person name="Ravin N.V."/>
            <person name="Popov V.O."/>
        </authorList>
    </citation>
    <scope>NUCLEOTIDE SEQUENCE</scope>
    <source>
        <strain evidence="1">DSM 14787</strain>
    </source>
</reference>